<proteinExistence type="predicted"/>
<comment type="caution">
    <text evidence="2">The sequence shown here is derived from an EMBL/GenBank/DDBJ whole genome shotgun (WGS) entry which is preliminary data.</text>
</comment>
<sequence>MDTHMYSGRSKDRRAGEPYGGELPELSGGRGEHTCGQTKGEDAIELSTRTDPQIIQLGWDREVEEEEEEE</sequence>
<keyword evidence="3" id="KW-1185">Reference proteome</keyword>
<gene>
    <name evidence="2" type="ORF">PXEA_LOCUS23946</name>
</gene>
<feature type="region of interest" description="Disordered" evidence="1">
    <location>
        <begin position="1"/>
        <end position="51"/>
    </location>
</feature>
<dbReference type="AlphaFoldDB" id="A0A448X828"/>
<dbReference type="Proteomes" id="UP000784294">
    <property type="component" value="Unassembled WGS sequence"/>
</dbReference>
<evidence type="ECO:0000313" key="2">
    <source>
        <dbReference type="EMBL" id="VEL30506.1"/>
    </source>
</evidence>
<protein>
    <submittedName>
        <fullName evidence="2">Uncharacterized protein</fullName>
    </submittedName>
</protein>
<name>A0A448X828_9PLAT</name>
<feature type="non-terminal residue" evidence="2">
    <location>
        <position position="1"/>
    </location>
</feature>
<dbReference type="EMBL" id="CAAALY010112831">
    <property type="protein sequence ID" value="VEL30506.1"/>
    <property type="molecule type" value="Genomic_DNA"/>
</dbReference>
<evidence type="ECO:0000313" key="3">
    <source>
        <dbReference type="Proteomes" id="UP000784294"/>
    </source>
</evidence>
<reference evidence="2" key="1">
    <citation type="submission" date="2018-11" db="EMBL/GenBank/DDBJ databases">
        <authorList>
            <consortium name="Pathogen Informatics"/>
        </authorList>
    </citation>
    <scope>NUCLEOTIDE SEQUENCE</scope>
</reference>
<feature type="compositionally biased region" description="Basic and acidic residues" evidence="1">
    <location>
        <begin position="1"/>
        <end position="16"/>
    </location>
</feature>
<accession>A0A448X828</accession>
<evidence type="ECO:0000256" key="1">
    <source>
        <dbReference type="SAM" id="MobiDB-lite"/>
    </source>
</evidence>
<organism evidence="2 3">
    <name type="scientific">Protopolystoma xenopodis</name>
    <dbReference type="NCBI Taxonomy" id="117903"/>
    <lineage>
        <taxon>Eukaryota</taxon>
        <taxon>Metazoa</taxon>
        <taxon>Spiralia</taxon>
        <taxon>Lophotrochozoa</taxon>
        <taxon>Platyhelminthes</taxon>
        <taxon>Monogenea</taxon>
        <taxon>Polyopisthocotylea</taxon>
        <taxon>Polystomatidea</taxon>
        <taxon>Polystomatidae</taxon>
        <taxon>Protopolystoma</taxon>
    </lineage>
</organism>